<evidence type="ECO:0000256" key="1">
    <source>
        <dbReference type="ARBA" id="ARBA00023002"/>
    </source>
</evidence>
<dbReference type="EC" id="1.5.3.1" evidence="3"/>
<dbReference type="EMBL" id="JACHIW010000001">
    <property type="protein sequence ID" value="MBB5157865.1"/>
    <property type="molecule type" value="Genomic_DNA"/>
</dbReference>
<dbReference type="InterPro" id="IPR036188">
    <property type="entry name" value="FAD/NAD-bd_sf"/>
</dbReference>
<protein>
    <submittedName>
        <fullName evidence="3">Sarcosine oxidase subunit beta</fullName>
        <ecNumber evidence="3">1.5.3.1</ecNumber>
    </submittedName>
</protein>
<dbReference type="RefSeq" id="WP_184728715.1">
    <property type="nucleotide sequence ID" value="NZ_JACHIW010000001.1"/>
</dbReference>
<dbReference type="Gene3D" id="3.50.50.60">
    <property type="entry name" value="FAD/NAD(P)-binding domain"/>
    <property type="match status" value="1"/>
</dbReference>
<dbReference type="AlphaFoldDB" id="A0A840QH43"/>
<dbReference type="Gene3D" id="3.30.9.10">
    <property type="entry name" value="D-Amino Acid Oxidase, subunit A, domain 2"/>
    <property type="match status" value="1"/>
</dbReference>
<keyword evidence="4" id="KW-1185">Reference proteome</keyword>
<dbReference type="GO" id="GO:0008115">
    <property type="term" value="F:sarcosine oxidase activity"/>
    <property type="evidence" value="ECO:0007669"/>
    <property type="project" value="UniProtKB-EC"/>
</dbReference>
<dbReference type="InterPro" id="IPR006076">
    <property type="entry name" value="FAD-dep_OxRdtase"/>
</dbReference>
<evidence type="ECO:0000259" key="2">
    <source>
        <dbReference type="Pfam" id="PF01266"/>
    </source>
</evidence>
<name>A0A840QH43_9PSEU</name>
<proteinExistence type="predicted"/>
<reference evidence="3 4" key="1">
    <citation type="submission" date="2020-08" db="EMBL/GenBank/DDBJ databases">
        <title>Sequencing the genomes of 1000 actinobacteria strains.</title>
        <authorList>
            <person name="Klenk H.-P."/>
        </authorList>
    </citation>
    <scope>NUCLEOTIDE SEQUENCE [LARGE SCALE GENOMIC DNA]</scope>
    <source>
        <strain evidence="3 4">DSM 45584</strain>
    </source>
</reference>
<comment type="caution">
    <text evidence="3">The sequence shown here is derived from an EMBL/GenBank/DDBJ whole genome shotgun (WGS) entry which is preliminary data.</text>
</comment>
<accession>A0A840QH43</accession>
<evidence type="ECO:0000313" key="3">
    <source>
        <dbReference type="EMBL" id="MBB5157865.1"/>
    </source>
</evidence>
<dbReference type="Proteomes" id="UP000584374">
    <property type="component" value="Unassembled WGS sequence"/>
</dbReference>
<gene>
    <name evidence="3" type="ORF">BJ970_005399</name>
</gene>
<dbReference type="SUPFAM" id="SSF51905">
    <property type="entry name" value="FAD/NAD(P)-binding domain"/>
    <property type="match status" value="1"/>
</dbReference>
<dbReference type="PANTHER" id="PTHR13847">
    <property type="entry name" value="SARCOSINE DEHYDROGENASE-RELATED"/>
    <property type="match status" value="1"/>
</dbReference>
<keyword evidence="1 3" id="KW-0560">Oxidoreductase</keyword>
<dbReference type="Pfam" id="PF01266">
    <property type="entry name" value="DAO"/>
    <property type="match status" value="1"/>
</dbReference>
<dbReference type="SUPFAM" id="SSF54373">
    <property type="entry name" value="FAD-linked reductases, C-terminal domain"/>
    <property type="match status" value="1"/>
</dbReference>
<dbReference type="PANTHER" id="PTHR13847:SF287">
    <property type="entry name" value="FAD-DEPENDENT OXIDOREDUCTASE DOMAIN-CONTAINING PROTEIN 1"/>
    <property type="match status" value="1"/>
</dbReference>
<sequence>MLPGRAEVVVIGGGVVGVSTAFHLAEAGVNVLLLERDELGEGSTSKAAGGVRAQFSEPVNIELGQRSLRAFENFAQRPGGEIDLKQVGYLFLLASPEDVATFENSVRVQNELGVPSRMLTVAEACELSPYVVPNGLLAAAFSPTDGHCTPEAVVQGYAQAARRHGALLRRHCPVTGIEVTSGQISAVHTDFGTVETSTVVCAAGAWSATVGAYAEVELPVLPLRRQILVTEPVPDLPPRLPFTIDFETSFYFHDDGPGLLIGMSDPDEEYGFRLSTDDRWLGRLTDAVGQRAPRLADIGVAHCWAGLYEITPDHNALVGEAEGPGRFLYATGFSGHGFLQGPAIGEVMRDLVLGRPPVVDVTGLDVRRFAGAEIRPEHNCV</sequence>
<dbReference type="GO" id="GO:0005737">
    <property type="term" value="C:cytoplasm"/>
    <property type="evidence" value="ECO:0007669"/>
    <property type="project" value="TreeGrafter"/>
</dbReference>
<evidence type="ECO:0000313" key="4">
    <source>
        <dbReference type="Proteomes" id="UP000584374"/>
    </source>
</evidence>
<feature type="domain" description="FAD dependent oxidoreductase" evidence="2">
    <location>
        <begin position="8"/>
        <end position="351"/>
    </location>
</feature>
<organism evidence="3 4">
    <name type="scientific">Saccharopolyspora phatthalungensis</name>
    <dbReference type="NCBI Taxonomy" id="664693"/>
    <lineage>
        <taxon>Bacteria</taxon>
        <taxon>Bacillati</taxon>
        <taxon>Actinomycetota</taxon>
        <taxon>Actinomycetes</taxon>
        <taxon>Pseudonocardiales</taxon>
        <taxon>Pseudonocardiaceae</taxon>
        <taxon>Saccharopolyspora</taxon>
    </lineage>
</organism>